<feature type="compositionally biased region" description="Polar residues" evidence="1">
    <location>
        <begin position="21"/>
        <end position="35"/>
    </location>
</feature>
<evidence type="ECO:0000313" key="3">
    <source>
        <dbReference type="EMBL" id="KTD85797.1"/>
    </source>
</evidence>
<feature type="transmembrane region" description="Helical" evidence="2">
    <location>
        <begin position="90"/>
        <end position="116"/>
    </location>
</feature>
<feature type="region of interest" description="Disordered" evidence="1">
    <location>
        <begin position="1"/>
        <end position="36"/>
    </location>
</feature>
<dbReference type="EMBL" id="LCZJ02000026">
    <property type="protein sequence ID" value="KTD85797.1"/>
    <property type="molecule type" value="Genomic_DNA"/>
</dbReference>
<keyword evidence="2" id="KW-0812">Transmembrane</keyword>
<evidence type="ECO:0000313" key="4">
    <source>
        <dbReference type="Proteomes" id="UP000054709"/>
    </source>
</evidence>
<dbReference type="OrthoDB" id="2608137at2"/>
<dbReference type="RefSeq" id="WP_060624640.1">
    <property type="nucleotide sequence ID" value="NZ_LCZJ02000026.1"/>
</dbReference>
<accession>A0A0W1AWV8</accession>
<evidence type="ECO:0000256" key="1">
    <source>
        <dbReference type="SAM" id="MobiDB-lite"/>
    </source>
</evidence>
<evidence type="ECO:0000256" key="2">
    <source>
        <dbReference type="SAM" id="Phobius"/>
    </source>
</evidence>
<name>A0A0W1AWV8_9BACL</name>
<gene>
    <name evidence="3" type="ORF">UQ64_20160</name>
</gene>
<dbReference type="Proteomes" id="UP000054709">
    <property type="component" value="Unassembled WGS sequence"/>
</dbReference>
<sequence>MDLNSLSKSNVPTAEVGNPQPDRSQPSVGSPSTYQKVDHDLQHSGPGIASFIISLVTIMGYAALFIFIIMKASSMVNENSNLLAESSQSIMLLGMSVIILSALNVIGVVIGIIGLSIRKRRKVFGVIGTIINGVIILLFMLLITIFLVNAGTL</sequence>
<feature type="transmembrane region" description="Helical" evidence="2">
    <location>
        <begin position="48"/>
        <end position="70"/>
    </location>
</feature>
<keyword evidence="2" id="KW-1133">Transmembrane helix</keyword>
<feature type="transmembrane region" description="Helical" evidence="2">
    <location>
        <begin position="123"/>
        <end position="148"/>
    </location>
</feature>
<protein>
    <submittedName>
        <fullName evidence="3">Uncharacterized protein</fullName>
    </submittedName>
</protein>
<comment type="caution">
    <text evidence="3">The sequence shown here is derived from an EMBL/GenBank/DDBJ whole genome shotgun (WGS) entry which is preliminary data.</text>
</comment>
<feature type="compositionally biased region" description="Polar residues" evidence="1">
    <location>
        <begin position="1"/>
        <end position="12"/>
    </location>
</feature>
<organism evidence="3 4">
    <name type="scientific">Paenibacillus etheri</name>
    <dbReference type="NCBI Taxonomy" id="1306852"/>
    <lineage>
        <taxon>Bacteria</taxon>
        <taxon>Bacillati</taxon>
        <taxon>Bacillota</taxon>
        <taxon>Bacilli</taxon>
        <taxon>Bacillales</taxon>
        <taxon>Paenibacillaceae</taxon>
        <taxon>Paenibacillus</taxon>
    </lineage>
</organism>
<keyword evidence="2" id="KW-0472">Membrane</keyword>
<reference evidence="3 4" key="1">
    <citation type="journal article" date="2015" name="Int. Biodeterior. Biodegradation">
        <title>Physiological and genetic screening methods for the isolation of methyl tert-butyl ether-degrading bacteria for bioremediation purposes.</title>
        <authorList>
            <person name="Guisado I.M."/>
            <person name="Purswani J."/>
            <person name="Gonzalez Lopez J."/>
            <person name="Pozo C."/>
        </authorList>
    </citation>
    <scope>NUCLEOTIDE SEQUENCE [LARGE SCALE GENOMIC DNA]</scope>
    <source>
        <strain evidence="3 4">SH7</strain>
    </source>
</reference>
<dbReference type="AlphaFoldDB" id="A0A0W1AWV8"/>
<keyword evidence="4" id="KW-1185">Reference proteome</keyword>
<proteinExistence type="predicted"/>